<dbReference type="KEGG" id="cci:CC1G_10411"/>
<organism evidence="1 2">
    <name type="scientific">Coprinopsis cinerea (strain Okayama-7 / 130 / ATCC MYA-4618 / FGSC 9003)</name>
    <name type="common">Inky cap fungus</name>
    <name type="synonym">Hormographiella aspergillata</name>
    <dbReference type="NCBI Taxonomy" id="240176"/>
    <lineage>
        <taxon>Eukaryota</taxon>
        <taxon>Fungi</taxon>
        <taxon>Dikarya</taxon>
        <taxon>Basidiomycota</taxon>
        <taxon>Agaricomycotina</taxon>
        <taxon>Agaricomycetes</taxon>
        <taxon>Agaricomycetidae</taxon>
        <taxon>Agaricales</taxon>
        <taxon>Agaricineae</taxon>
        <taxon>Psathyrellaceae</taxon>
        <taxon>Coprinopsis</taxon>
    </lineage>
</organism>
<dbReference type="VEuPathDB" id="FungiDB:CC1G_10411"/>
<dbReference type="EMBL" id="AACS02000002">
    <property type="protein sequence ID" value="EAU81808.1"/>
    <property type="molecule type" value="Genomic_DNA"/>
</dbReference>
<dbReference type="Proteomes" id="UP000001861">
    <property type="component" value="Unassembled WGS sequence"/>
</dbReference>
<accession>A8PAP6</accession>
<reference evidence="1 2" key="1">
    <citation type="journal article" date="2010" name="Proc. Natl. Acad. Sci. U.S.A.">
        <title>Insights into evolution of multicellular fungi from the assembled chromosomes of the mushroom Coprinopsis cinerea (Coprinus cinereus).</title>
        <authorList>
            <person name="Stajich J.E."/>
            <person name="Wilke S.K."/>
            <person name="Ahren D."/>
            <person name="Au C.H."/>
            <person name="Birren B.W."/>
            <person name="Borodovsky M."/>
            <person name="Burns C."/>
            <person name="Canback B."/>
            <person name="Casselton L.A."/>
            <person name="Cheng C.K."/>
            <person name="Deng J."/>
            <person name="Dietrich F.S."/>
            <person name="Fargo D.C."/>
            <person name="Farman M.L."/>
            <person name="Gathman A.C."/>
            <person name="Goldberg J."/>
            <person name="Guigo R."/>
            <person name="Hoegger P.J."/>
            <person name="Hooker J.B."/>
            <person name="Huggins A."/>
            <person name="James T.Y."/>
            <person name="Kamada T."/>
            <person name="Kilaru S."/>
            <person name="Kodira C."/>
            <person name="Kues U."/>
            <person name="Kupfer D."/>
            <person name="Kwan H.S."/>
            <person name="Lomsadze A."/>
            <person name="Li W."/>
            <person name="Lilly W.W."/>
            <person name="Ma L.J."/>
            <person name="Mackey A.J."/>
            <person name="Manning G."/>
            <person name="Martin F."/>
            <person name="Muraguchi H."/>
            <person name="Natvig D.O."/>
            <person name="Palmerini H."/>
            <person name="Ramesh M.A."/>
            <person name="Rehmeyer C.J."/>
            <person name="Roe B.A."/>
            <person name="Shenoy N."/>
            <person name="Stanke M."/>
            <person name="Ter-Hovhannisyan V."/>
            <person name="Tunlid A."/>
            <person name="Velagapudi R."/>
            <person name="Vision T.J."/>
            <person name="Zeng Q."/>
            <person name="Zolan M.E."/>
            <person name="Pukkila P.J."/>
        </authorList>
    </citation>
    <scope>NUCLEOTIDE SEQUENCE [LARGE SCALE GENOMIC DNA]</scope>
    <source>
        <strain evidence="2">Okayama-7 / 130 / ATCC MYA-4618 / FGSC 9003</strain>
    </source>
</reference>
<evidence type="ECO:0000313" key="2">
    <source>
        <dbReference type="Proteomes" id="UP000001861"/>
    </source>
</evidence>
<evidence type="ECO:0000313" key="1">
    <source>
        <dbReference type="EMBL" id="EAU81808.1"/>
    </source>
</evidence>
<protein>
    <submittedName>
        <fullName evidence="1">Uncharacterized protein</fullName>
    </submittedName>
</protein>
<gene>
    <name evidence="1" type="ORF">CC1G_10411</name>
</gene>
<comment type="caution">
    <text evidence="1">The sequence shown here is derived from an EMBL/GenBank/DDBJ whole genome shotgun (WGS) entry which is preliminary data.</text>
</comment>
<name>A8PAP6_COPC7</name>
<dbReference type="InParanoid" id="A8PAP6"/>
<keyword evidence="2" id="KW-1185">Reference proteome</keyword>
<proteinExistence type="predicted"/>
<dbReference type="AlphaFoldDB" id="A8PAP6"/>
<dbReference type="GeneID" id="6016650"/>
<dbReference type="RefSeq" id="XP_001840027.1">
    <property type="nucleotide sequence ID" value="XM_001839975.1"/>
</dbReference>
<sequence length="228" mass="25527">MAAIYPSYLFYTNGLLRLDRPLPALVPCDGLESPEIDNTELDQFLTHQIDHVFILPRMIWNSDRGTSVFHPLLTYDGRHGRGLNLKDMSHSPEYCEQILRKGFDDILTDPLVPNEVISPLLPDAPFLKVTIDAFGPKEYDFGIPCLDEDGIPRTWGWIAYKLANMVSSVVKSAIRKGNCRTPPSLISSAAAPKTYDLECLRIMGLLFFEERGTCVPVLGYTPPPCSLN</sequence>